<sequence length="74" mass="8338">MSAIVQILCDADWRDSLCPRQIGYVPPDADLKDIDITNAFTAAGKAGWWRDRNGRWLCPDCARAGRQTTNRGTW</sequence>
<dbReference type="EMBL" id="JAJOMB010000003">
    <property type="protein sequence ID" value="MCD5310920.1"/>
    <property type="molecule type" value="Genomic_DNA"/>
</dbReference>
<protein>
    <submittedName>
        <fullName evidence="1">Uncharacterized protein</fullName>
    </submittedName>
</protein>
<dbReference type="AlphaFoldDB" id="A0A9X1NC11"/>
<dbReference type="RefSeq" id="WP_231440096.1">
    <property type="nucleotide sequence ID" value="NZ_JAJOMB010000003.1"/>
</dbReference>
<dbReference type="Proteomes" id="UP001138997">
    <property type="component" value="Unassembled WGS sequence"/>
</dbReference>
<reference evidence="1" key="1">
    <citation type="submission" date="2021-11" db="EMBL/GenBank/DDBJ databases">
        <title>Streptomyces corallinus and Kineosporia corallina sp. nov., two new coral-derived marine actinobacteria.</title>
        <authorList>
            <person name="Buangrab K."/>
            <person name="Sutthacheep M."/>
            <person name="Yeemin T."/>
            <person name="Harunari E."/>
            <person name="Igarashi Y."/>
            <person name="Sripreechasak P."/>
            <person name="Kanchanasin P."/>
            <person name="Tanasupawat S."/>
            <person name="Phongsopitanun W."/>
        </authorList>
    </citation>
    <scope>NUCLEOTIDE SEQUENCE</scope>
    <source>
        <strain evidence="1">JCM 31032</strain>
    </source>
</reference>
<accession>A0A9X1NC11</accession>
<evidence type="ECO:0000313" key="1">
    <source>
        <dbReference type="EMBL" id="MCD5310920.1"/>
    </source>
</evidence>
<organism evidence="1 2">
    <name type="scientific">Kineosporia babensis</name>
    <dbReference type="NCBI Taxonomy" id="499548"/>
    <lineage>
        <taxon>Bacteria</taxon>
        <taxon>Bacillati</taxon>
        <taxon>Actinomycetota</taxon>
        <taxon>Actinomycetes</taxon>
        <taxon>Kineosporiales</taxon>
        <taxon>Kineosporiaceae</taxon>
        <taxon>Kineosporia</taxon>
    </lineage>
</organism>
<gene>
    <name evidence="1" type="ORF">LR394_08435</name>
</gene>
<comment type="caution">
    <text evidence="1">The sequence shown here is derived from an EMBL/GenBank/DDBJ whole genome shotgun (WGS) entry which is preliminary data.</text>
</comment>
<proteinExistence type="predicted"/>
<keyword evidence="2" id="KW-1185">Reference proteome</keyword>
<name>A0A9X1NC11_9ACTN</name>
<evidence type="ECO:0000313" key="2">
    <source>
        <dbReference type="Proteomes" id="UP001138997"/>
    </source>
</evidence>